<name>A0A6I9VTI9_9HYME</name>
<accession>A0A6I9VTI9</accession>
<feature type="transmembrane region" description="Helical" evidence="1">
    <location>
        <begin position="54"/>
        <end position="77"/>
    </location>
</feature>
<dbReference type="GeneID" id="105424000"/>
<evidence type="ECO:0000256" key="1">
    <source>
        <dbReference type="SAM" id="Phobius"/>
    </source>
</evidence>
<proteinExistence type="predicted"/>
<gene>
    <name evidence="3" type="primary">LOC105424000</name>
</gene>
<evidence type="ECO:0000313" key="2">
    <source>
        <dbReference type="Proteomes" id="UP000504615"/>
    </source>
</evidence>
<dbReference type="Proteomes" id="UP000504615">
    <property type="component" value="Unplaced"/>
</dbReference>
<feature type="transmembrane region" description="Helical" evidence="1">
    <location>
        <begin position="89"/>
        <end position="107"/>
    </location>
</feature>
<organism evidence="2 3">
    <name type="scientific">Pogonomyrmex barbatus</name>
    <name type="common">red harvester ant</name>
    <dbReference type="NCBI Taxonomy" id="144034"/>
    <lineage>
        <taxon>Eukaryota</taxon>
        <taxon>Metazoa</taxon>
        <taxon>Ecdysozoa</taxon>
        <taxon>Arthropoda</taxon>
        <taxon>Hexapoda</taxon>
        <taxon>Insecta</taxon>
        <taxon>Pterygota</taxon>
        <taxon>Neoptera</taxon>
        <taxon>Endopterygota</taxon>
        <taxon>Hymenoptera</taxon>
        <taxon>Apocrita</taxon>
        <taxon>Aculeata</taxon>
        <taxon>Formicoidea</taxon>
        <taxon>Formicidae</taxon>
        <taxon>Myrmicinae</taxon>
        <taxon>Pogonomyrmex</taxon>
    </lineage>
</organism>
<dbReference type="AlphaFoldDB" id="A0A6I9VTI9"/>
<dbReference type="OrthoDB" id="7542426at2759"/>
<keyword evidence="1" id="KW-1133">Transmembrane helix</keyword>
<protein>
    <submittedName>
        <fullName evidence="3">Uncharacterized protein LOC105424000</fullName>
    </submittedName>
</protein>
<sequence>MFEVASYRIEHAFDEVLGIMTSRKCCLYCTKIINAIHIHRRAIKFIEFLRSSFAISYFFLVCLGITSLTANLLRLYLATQYLNNLEECITAVLLVLGHIYYIFFGNYTSQKLIDQSIDVFHKM</sequence>
<evidence type="ECO:0000313" key="3">
    <source>
        <dbReference type="RefSeq" id="XP_011632327.1"/>
    </source>
</evidence>
<dbReference type="RefSeq" id="XP_011632327.1">
    <property type="nucleotide sequence ID" value="XM_011634025.2"/>
</dbReference>
<dbReference type="KEGG" id="pbar:105424000"/>
<keyword evidence="1" id="KW-0812">Transmembrane</keyword>
<keyword evidence="2" id="KW-1185">Reference proteome</keyword>
<keyword evidence="1" id="KW-0472">Membrane</keyword>
<reference evidence="3" key="1">
    <citation type="submission" date="2025-08" db="UniProtKB">
        <authorList>
            <consortium name="RefSeq"/>
        </authorList>
    </citation>
    <scope>IDENTIFICATION</scope>
</reference>